<name>E6LF24_ENTI1</name>
<keyword evidence="1 4" id="KW-0238">DNA-binding</keyword>
<dbReference type="EMBL" id="AEPV01000035">
    <property type="protein sequence ID" value="EFU74197.1"/>
    <property type="molecule type" value="Genomic_DNA"/>
</dbReference>
<evidence type="ECO:0000256" key="1">
    <source>
        <dbReference type="ARBA" id="ARBA00023125"/>
    </source>
</evidence>
<dbReference type="HOGENOM" id="CLU_066192_2_9_9"/>
<feature type="transmembrane region" description="Helical" evidence="2">
    <location>
        <begin position="83"/>
        <end position="102"/>
    </location>
</feature>
<dbReference type="Proteomes" id="UP000010296">
    <property type="component" value="Unassembled WGS sequence"/>
</dbReference>
<keyword evidence="2" id="KW-0472">Membrane</keyword>
<keyword evidence="2" id="KW-1133">Transmembrane helix</keyword>
<dbReference type="Pfam" id="PF01381">
    <property type="entry name" value="HTH_3"/>
    <property type="match status" value="1"/>
</dbReference>
<dbReference type="PROSITE" id="PS50943">
    <property type="entry name" value="HTH_CROC1"/>
    <property type="match status" value="1"/>
</dbReference>
<dbReference type="GeneID" id="302706053"/>
<keyword evidence="2" id="KW-0812">Transmembrane</keyword>
<evidence type="ECO:0000259" key="3">
    <source>
        <dbReference type="PROSITE" id="PS50943"/>
    </source>
</evidence>
<dbReference type="CDD" id="cd00093">
    <property type="entry name" value="HTH_XRE"/>
    <property type="match status" value="1"/>
</dbReference>
<reference evidence="4 5" key="1">
    <citation type="submission" date="2010-12" db="EMBL/GenBank/DDBJ databases">
        <authorList>
            <person name="Muzny D."/>
            <person name="Qin X."/>
            <person name="Deng J."/>
            <person name="Jiang H."/>
            <person name="Liu Y."/>
            <person name="Qu J."/>
            <person name="Song X.-Z."/>
            <person name="Zhang L."/>
            <person name="Thornton R."/>
            <person name="Coyle M."/>
            <person name="Francisco L."/>
            <person name="Jackson L."/>
            <person name="Javaid M."/>
            <person name="Korchina V."/>
            <person name="Kovar C."/>
            <person name="Mata R."/>
            <person name="Mathew T."/>
            <person name="Ngo R."/>
            <person name="Nguyen L."/>
            <person name="Nguyen N."/>
            <person name="Okwuonu G."/>
            <person name="Ongeri F."/>
            <person name="Pham C."/>
            <person name="Simmons D."/>
            <person name="Wilczek-Boney K."/>
            <person name="Hale W."/>
            <person name="Jakkamsetti A."/>
            <person name="Pham P."/>
            <person name="Ruth R."/>
            <person name="San Lucas F."/>
            <person name="Warren J."/>
            <person name="Zhang J."/>
            <person name="Zhao Z."/>
            <person name="Zhou C."/>
            <person name="Zhu D."/>
            <person name="Lee S."/>
            <person name="Bess C."/>
            <person name="Blankenburg K."/>
            <person name="Forbes L."/>
            <person name="Fu Q."/>
            <person name="Gubbala S."/>
            <person name="Hirani K."/>
            <person name="Jayaseelan J.C."/>
            <person name="Lara F."/>
            <person name="Munidasa M."/>
            <person name="Palculict T."/>
            <person name="Patil S."/>
            <person name="Pu L.-L."/>
            <person name="Saada N."/>
            <person name="Tang L."/>
            <person name="Weissenberger G."/>
            <person name="Zhu Y."/>
            <person name="Hemphill L."/>
            <person name="Shang Y."/>
            <person name="Youmans B."/>
            <person name="Ayvaz T."/>
            <person name="Ross M."/>
            <person name="Santibanez J."/>
            <person name="Aqrawi P."/>
            <person name="Gross S."/>
            <person name="Joshi V."/>
            <person name="Fowler G."/>
            <person name="Nazareth L."/>
            <person name="Reid J."/>
            <person name="Worley K."/>
            <person name="Petrosino J."/>
            <person name="Highlander S."/>
            <person name="Gibbs R."/>
        </authorList>
    </citation>
    <scope>NUCLEOTIDE SEQUENCE [LARGE SCALE GENOMIC DNA]</scope>
    <source>
        <strain evidence="5">DSM 15952 / CCUG 50447 / LMG 22039 / TP 1.5</strain>
    </source>
</reference>
<comment type="caution">
    <text evidence="4">The sequence shown here is derived from an EMBL/GenBank/DDBJ whole genome shotgun (WGS) entry which is preliminary data.</text>
</comment>
<keyword evidence="5" id="KW-1185">Reference proteome</keyword>
<dbReference type="AlphaFoldDB" id="E6LF24"/>
<feature type="transmembrane region" description="Helical" evidence="2">
    <location>
        <begin position="114"/>
        <end position="132"/>
    </location>
</feature>
<evidence type="ECO:0000313" key="5">
    <source>
        <dbReference type="Proteomes" id="UP000010296"/>
    </source>
</evidence>
<dbReference type="GO" id="GO:0003677">
    <property type="term" value="F:DNA binding"/>
    <property type="evidence" value="ECO:0007669"/>
    <property type="project" value="UniProtKB-KW"/>
</dbReference>
<proteinExistence type="predicted"/>
<evidence type="ECO:0000256" key="2">
    <source>
        <dbReference type="SAM" id="Phobius"/>
    </source>
</evidence>
<organism evidence="4 5">
    <name type="scientific">Enterococcus italicus (strain DSM 15952 / CCUG 50447 / LMG 22039 / TP 1.5)</name>
    <dbReference type="NCBI Taxonomy" id="888064"/>
    <lineage>
        <taxon>Bacteria</taxon>
        <taxon>Bacillati</taxon>
        <taxon>Bacillota</taxon>
        <taxon>Bacilli</taxon>
        <taxon>Lactobacillales</taxon>
        <taxon>Enterococcaceae</taxon>
        <taxon>Enterococcus</taxon>
    </lineage>
</organism>
<gene>
    <name evidence="4" type="primary">ydcN</name>
    <name evidence="4" type="ORF">HMPREF9088_0938</name>
</gene>
<dbReference type="SMART" id="SM00530">
    <property type="entry name" value="HTH_XRE"/>
    <property type="match status" value="1"/>
</dbReference>
<feature type="domain" description="HTH cro/C1-type" evidence="3">
    <location>
        <begin position="7"/>
        <end position="61"/>
    </location>
</feature>
<dbReference type="PANTHER" id="PTHR46558">
    <property type="entry name" value="TRACRIPTIONAL REGULATORY PROTEIN-RELATED-RELATED"/>
    <property type="match status" value="1"/>
</dbReference>
<dbReference type="RefSeq" id="WP_007207957.1">
    <property type="nucleotide sequence ID" value="NZ_GL622241.1"/>
</dbReference>
<dbReference type="PATRIC" id="fig|888064.11.peg.2213"/>
<accession>E6LF24</accession>
<dbReference type="Gene3D" id="1.10.260.40">
    <property type="entry name" value="lambda repressor-like DNA-binding domains"/>
    <property type="match status" value="1"/>
</dbReference>
<dbReference type="SUPFAM" id="SSF47413">
    <property type="entry name" value="lambda repressor-like DNA-binding domains"/>
    <property type="match status" value="1"/>
</dbReference>
<evidence type="ECO:0000313" key="4">
    <source>
        <dbReference type="EMBL" id="EFU74197.1"/>
    </source>
</evidence>
<dbReference type="InterPro" id="IPR001387">
    <property type="entry name" value="Cro/C1-type_HTH"/>
</dbReference>
<dbReference type="OrthoDB" id="4427456at2"/>
<dbReference type="InterPro" id="IPR010982">
    <property type="entry name" value="Lambda_DNA-bd_dom_sf"/>
</dbReference>
<dbReference type="STRING" id="888064.HMPREF9088_0938"/>
<dbReference type="eggNOG" id="COG1476">
    <property type="taxonomic scope" value="Bacteria"/>
</dbReference>
<protein>
    <submittedName>
        <fullName evidence="4">DNA-binding helix-turn-helix protein</fullName>
    </submittedName>
</protein>
<dbReference type="PANTHER" id="PTHR46558:SF4">
    <property type="entry name" value="DNA-BIDING PHAGE PROTEIN"/>
    <property type="match status" value="1"/>
</dbReference>
<sequence>MDIGEKIQLLRKEKQMTQNMVAEVLHVSTQAVSNWERGKGYPDIQNILQLSDLFDVSLDELIKEDVDFKDALLTKKVNGWMDLLFYGLTFVIGLLCIGWQISKWVTGGFQQVSVFVFAVGMIMFGESCYFWYKRRLSRG</sequence>